<dbReference type="InterPro" id="IPR052364">
    <property type="entry name" value="Rubrerythrin"/>
</dbReference>
<dbReference type="Proteomes" id="UP001519308">
    <property type="component" value="Unassembled WGS sequence"/>
</dbReference>
<dbReference type="InterPro" id="IPR024934">
    <property type="entry name" value="Rubredoxin-like_dom"/>
</dbReference>
<comment type="cofactor">
    <cofactor evidence="1">
        <name>Fe(3+)</name>
        <dbReference type="ChEBI" id="CHEBI:29034"/>
    </cofactor>
</comment>
<dbReference type="PROSITE" id="PS50903">
    <property type="entry name" value="RUBREDOXIN_LIKE"/>
    <property type="match status" value="1"/>
</dbReference>
<dbReference type="SUPFAM" id="SSF57802">
    <property type="entry name" value="Rubredoxin-like"/>
    <property type="match status" value="1"/>
</dbReference>
<keyword evidence="4" id="KW-0249">Electron transport</keyword>
<dbReference type="Pfam" id="PF21349">
    <property type="entry name" value="RUBY_RBDX"/>
    <property type="match status" value="1"/>
</dbReference>
<evidence type="ECO:0000313" key="8">
    <source>
        <dbReference type="EMBL" id="MBP2022564.1"/>
    </source>
</evidence>
<name>A0ABS4K7G6_9CLOT</name>
<dbReference type="InterPro" id="IPR009078">
    <property type="entry name" value="Ferritin-like_SF"/>
</dbReference>
<protein>
    <submittedName>
        <fullName evidence="8">Rubrerythrin</fullName>
    </submittedName>
</protein>
<reference evidence="8 9" key="1">
    <citation type="submission" date="2021-03" db="EMBL/GenBank/DDBJ databases">
        <title>Genomic Encyclopedia of Type Strains, Phase IV (KMG-IV): sequencing the most valuable type-strain genomes for metagenomic binning, comparative biology and taxonomic classification.</title>
        <authorList>
            <person name="Goeker M."/>
        </authorList>
    </citation>
    <scope>NUCLEOTIDE SEQUENCE [LARGE SCALE GENOMIC DNA]</scope>
    <source>
        <strain evidence="8 9">DSM 28650</strain>
    </source>
</reference>
<dbReference type="Gene3D" id="1.20.1260.10">
    <property type="match status" value="1"/>
</dbReference>
<dbReference type="Pfam" id="PF02915">
    <property type="entry name" value="Rubrerythrin"/>
    <property type="match status" value="1"/>
</dbReference>
<dbReference type="InterPro" id="IPR009040">
    <property type="entry name" value="Ferritin-like_diiron"/>
</dbReference>
<dbReference type="CDD" id="cd00729">
    <property type="entry name" value="rubredoxin_SM"/>
    <property type="match status" value="1"/>
</dbReference>
<feature type="domain" description="Ferritin-like diiron" evidence="7">
    <location>
        <begin position="2"/>
        <end position="132"/>
    </location>
</feature>
<evidence type="ECO:0000256" key="1">
    <source>
        <dbReference type="ARBA" id="ARBA00001965"/>
    </source>
</evidence>
<comment type="caution">
    <text evidence="8">The sequence shown here is derived from an EMBL/GenBank/DDBJ whole genome shotgun (WGS) entry which is preliminary data.</text>
</comment>
<organism evidence="8 9">
    <name type="scientific">Clostridium punense</name>
    <dbReference type="NCBI Taxonomy" id="1054297"/>
    <lineage>
        <taxon>Bacteria</taxon>
        <taxon>Bacillati</taxon>
        <taxon>Bacillota</taxon>
        <taxon>Clostridia</taxon>
        <taxon>Eubacteriales</taxon>
        <taxon>Clostridiaceae</taxon>
        <taxon>Clostridium</taxon>
    </lineage>
</organism>
<evidence type="ECO:0000259" key="7">
    <source>
        <dbReference type="PROSITE" id="PS50905"/>
    </source>
</evidence>
<evidence type="ECO:0000313" key="9">
    <source>
        <dbReference type="Proteomes" id="UP001519308"/>
    </source>
</evidence>
<feature type="domain" description="Rubredoxin-like" evidence="6">
    <location>
        <begin position="139"/>
        <end position="173"/>
    </location>
</feature>
<keyword evidence="2" id="KW-0813">Transport</keyword>
<proteinExistence type="predicted"/>
<dbReference type="EMBL" id="JAGGLL010000017">
    <property type="protein sequence ID" value="MBP2022564.1"/>
    <property type="molecule type" value="Genomic_DNA"/>
</dbReference>
<accession>A0ABS4K7G6</accession>
<dbReference type="PROSITE" id="PS50905">
    <property type="entry name" value="FERRITIN_LIKE"/>
    <property type="match status" value="1"/>
</dbReference>
<dbReference type="Gene3D" id="2.20.28.10">
    <property type="match status" value="1"/>
</dbReference>
<keyword evidence="5" id="KW-0408">Iron</keyword>
<dbReference type="PANTHER" id="PTHR43865">
    <property type="entry name" value="RUBRERYTHRIN-RELATED"/>
    <property type="match status" value="1"/>
</dbReference>
<evidence type="ECO:0000256" key="3">
    <source>
        <dbReference type="ARBA" id="ARBA00022723"/>
    </source>
</evidence>
<dbReference type="SUPFAM" id="SSF47240">
    <property type="entry name" value="Ferritin-like"/>
    <property type="match status" value="1"/>
</dbReference>
<dbReference type="RefSeq" id="WP_021283307.1">
    <property type="nucleotide sequence ID" value="NZ_JAGGLL010000017.1"/>
</dbReference>
<dbReference type="CDD" id="cd01041">
    <property type="entry name" value="Rubrerythrin"/>
    <property type="match status" value="1"/>
</dbReference>
<gene>
    <name evidence="8" type="ORF">J2Z44_002385</name>
</gene>
<evidence type="ECO:0000256" key="4">
    <source>
        <dbReference type="ARBA" id="ARBA00022982"/>
    </source>
</evidence>
<dbReference type="InterPro" id="IPR012347">
    <property type="entry name" value="Ferritin-like"/>
</dbReference>
<keyword evidence="3" id="KW-0479">Metal-binding</keyword>
<keyword evidence="9" id="KW-1185">Reference proteome</keyword>
<sequence>MPLEGSQTQTNLRKTFAAEARSVTRYQLFAENARREGFEFIARTFEEAAEQNLAHARQVYGRFLGNIKSLQENLQSTATAENAELNVYLEYERVAREEGFEDIATFYREARVVTNLHYRQFSDLSSRLANGTLYNRPTVQIWQCMNCGYLHEGKEAPQFCPLCFFPQGWYRLLCPDY</sequence>
<evidence type="ECO:0000256" key="2">
    <source>
        <dbReference type="ARBA" id="ARBA00022448"/>
    </source>
</evidence>
<dbReference type="InterPro" id="IPR003251">
    <property type="entry name" value="Rr_diiron-bd_dom"/>
</dbReference>
<dbReference type="PANTHER" id="PTHR43865:SF1">
    <property type="entry name" value="RUBRERYTHRIN-RELATED"/>
    <property type="match status" value="1"/>
</dbReference>
<evidence type="ECO:0000256" key="5">
    <source>
        <dbReference type="ARBA" id="ARBA00023004"/>
    </source>
</evidence>
<evidence type="ECO:0000259" key="6">
    <source>
        <dbReference type="PROSITE" id="PS50903"/>
    </source>
</evidence>
<dbReference type="InterPro" id="IPR048574">
    <property type="entry name" value="RUBY_RBDX"/>
</dbReference>